<dbReference type="EMBL" id="JAACJJ010000059">
    <property type="protein sequence ID" value="KAF5309481.1"/>
    <property type="molecule type" value="Genomic_DNA"/>
</dbReference>
<feature type="compositionally biased region" description="Basic and acidic residues" evidence="2">
    <location>
        <begin position="71"/>
        <end position="84"/>
    </location>
</feature>
<sequence>MASTNKTLDRPSAPQYTRSQVIAAWDAWKRGLPIESVAEFEIFFHSIRERAMLLEEDRPGKDQKGKKRVPSRCDDAGPPRKQQEADLDGQAALLQRIRALEGHLQRIDKLEQTQATYATNDDRLEKLEASRCSTQARLTELRCMDKKIDNLQNQLKSVNVKLSKLDALTQRAEKIENWVPRGEQKPSKKAKSDNQLAQLDDLE</sequence>
<accession>A0A8H5ARS0</accession>
<evidence type="ECO:0000256" key="2">
    <source>
        <dbReference type="SAM" id="MobiDB-lite"/>
    </source>
</evidence>
<feature type="region of interest" description="Disordered" evidence="2">
    <location>
        <begin position="177"/>
        <end position="203"/>
    </location>
</feature>
<protein>
    <submittedName>
        <fullName evidence="3">Uncharacterized protein</fullName>
    </submittedName>
</protein>
<evidence type="ECO:0000313" key="3">
    <source>
        <dbReference type="EMBL" id="KAF5309481.1"/>
    </source>
</evidence>
<feature type="region of interest" description="Disordered" evidence="2">
    <location>
        <begin position="55"/>
        <end position="86"/>
    </location>
</feature>
<proteinExistence type="predicted"/>
<dbReference type="Proteomes" id="UP000567179">
    <property type="component" value="Unassembled WGS sequence"/>
</dbReference>
<evidence type="ECO:0000256" key="1">
    <source>
        <dbReference type="SAM" id="Coils"/>
    </source>
</evidence>
<reference evidence="3 4" key="1">
    <citation type="journal article" date="2020" name="ISME J.">
        <title>Uncovering the hidden diversity of litter-decomposition mechanisms in mushroom-forming fungi.</title>
        <authorList>
            <person name="Floudas D."/>
            <person name="Bentzer J."/>
            <person name="Ahren D."/>
            <person name="Johansson T."/>
            <person name="Persson P."/>
            <person name="Tunlid A."/>
        </authorList>
    </citation>
    <scope>NUCLEOTIDE SEQUENCE [LARGE SCALE GENOMIC DNA]</scope>
    <source>
        <strain evidence="3 4">CBS 101986</strain>
    </source>
</reference>
<feature type="coiled-coil region" evidence="1">
    <location>
        <begin position="110"/>
        <end position="168"/>
    </location>
</feature>
<name>A0A8H5ARS0_9AGAR</name>
<keyword evidence="1" id="KW-0175">Coiled coil</keyword>
<gene>
    <name evidence="3" type="ORF">D9619_012431</name>
</gene>
<keyword evidence="4" id="KW-1185">Reference proteome</keyword>
<dbReference type="AlphaFoldDB" id="A0A8H5ARS0"/>
<evidence type="ECO:0000313" key="4">
    <source>
        <dbReference type="Proteomes" id="UP000567179"/>
    </source>
</evidence>
<organism evidence="3 4">
    <name type="scientific">Psilocybe cf. subviscida</name>
    <dbReference type="NCBI Taxonomy" id="2480587"/>
    <lineage>
        <taxon>Eukaryota</taxon>
        <taxon>Fungi</taxon>
        <taxon>Dikarya</taxon>
        <taxon>Basidiomycota</taxon>
        <taxon>Agaricomycotina</taxon>
        <taxon>Agaricomycetes</taxon>
        <taxon>Agaricomycetidae</taxon>
        <taxon>Agaricales</taxon>
        <taxon>Agaricineae</taxon>
        <taxon>Strophariaceae</taxon>
        <taxon>Psilocybe</taxon>
    </lineage>
</organism>
<feature type="compositionally biased region" description="Basic and acidic residues" evidence="2">
    <location>
        <begin position="177"/>
        <end position="192"/>
    </location>
</feature>
<comment type="caution">
    <text evidence="3">The sequence shown here is derived from an EMBL/GenBank/DDBJ whole genome shotgun (WGS) entry which is preliminary data.</text>
</comment>